<comment type="caution">
    <text evidence="9">The sequence shown here is derived from an EMBL/GenBank/DDBJ whole genome shotgun (WGS) entry which is preliminary data.</text>
</comment>
<keyword evidence="10" id="KW-1185">Reference proteome</keyword>
<evidence type="ECO:0000256" key="2">
    <source>
        <dbReference type="ARBA" id="ARBA00022723"/>
    </source>
</evidence>
<dbReference type="NCBIfam" id="TIGR01457">
    <property type="entry name" value="HAD-SF-IIA-hyp2"/>
    <property type="match status" value="1"/>
</dbReference>
<dbReference type="NCBIfam" id="TIGR01549">
    <property type="entry name" value="HAD-SF-IA-v1"/>
    <property type="match status" value="1"/>
</dbReference>
<evidence type="ECO:0000256" key="5">
    <source>
        <dbReference type="PIRNR" id="PIRNR000915"/>
    </source>
</evidence>
<evidence type="ECO:0000256" key="3">
    <source>
        <dbReference type="ARBA" id="ARBA00022801"/>
    </source>
</evidence>
<dbReference type="CDD" id="cd07530">
    <property type="entry name" value="HAD_Pase_UmpH-like"/>
    <property type="match status" value="1"/>
</dbReference>
<dbReference type="Pfam" id="PF13344">
    <property type="entry name" value="Hydrolase_6"/>
    <property type="match status" value="1"/>
</dbReference>
<sequence length="269" mass="30165">MKVKNDYRRERKMKQYKGYFIDLDGTVYAGKKKIPAAKRFIERLQEKKIPFLFVTNNSTQLPRDVVKNLSENHDIHVKPENVYTSGMATVDFMKADKKTEQPSVYIVGEIGLKQVILANGFRLEADHPDYVVVGLDSDLTYEKLSEAVLAVRSGSRFIGTNPDTNIPKERGMMPGAGSVVKFVEYATQQEPIMIGKPKARIIESALQKIGLKKDDVVMVGDNYNTDIKAGINAGVDTLLVYTGLSTKSQVAAEKVLPTYQIDTLDEWRL</sequence>
<evidence type="ECO:0000256" key="4">
    <source>
        <dbReference type="ARBA" id="ARBA00022842"/>
    </source>
</evidence>
<feature type="active site" description="Proton donor" evidence="6">
    <location>
        <position position="24"/>
    </location>
</feature>
<comment type="cofactor">
    <cofactor evidence="8">
        <name>Mg(2+)</name>
        <dbReference type="ChEBI" id="CHEBI:18420"/>
    </cofactor>
    <text evidence="8">Divalent metal ions. Mg(2+) is the most effective.</text>
</comment>
<dbReference type="InterPro" id="IPR006357">
    <property type="entry name" value="HAD-SF_hydro_IIA"/>
</dbReference>
<reference evidence="9 10" key="1">
    <citation type="journal article" date="2015" name="Genome Announc.">
        <title>Expanding the biotechnology potential of lactobacilli through comparative genomics of 213 strains and associated genera.</title>
        <authorList>
            <person name="Sun Z."/>
            <person name="Harris H.M."/>
            <person name="McCann A."/>
            <person name="Guo C."/>
            <person name="Argimon S."/>
            <person name="Zhang W."/>
            <person name="Yang X."/>
            <person name="Jeffery I.B."/>
            <person name="Cooney J.C."/>
            <person name="Kagawa T.F."/>
            <person name="Liu W."/>
            <person name="Song Y."/>
            <person name="Salvetti E."/>
            <person name="Wrobel A."/>
            <person name="Rasinkangas P."/>
            <person name="Parkhill J."/>
            <person name="Rea M.C."/>
            <person name="O'Sullivan O."/>
            <person name="Ritari J."/>
            <person name="Douillard F.P."/>
            <person name="Paul Ross R."/>
            <person name="Yang R."/>
            <person name="Briner A.E."/>
            <person name="Felis G.E."/>
            <person name="de Vos W.M."/>
            <person name="Barrangou R."/>
            <person name="Klaenhammer T.R."/>
            <person name="Caufield P.W."/>
            <person name="Cui Y."/>
            <person name="Zhang H."/>
            <person name="O'Toole P.W."/>
        </authorList>
    </citation>
    <scope>NUCLEOTIDE SEQUENCE [LARGE SCALE GENOMIC DNA]</scope>
    <source>
        <strain evidence="9 10">DSM 18382</strain>
    </source>
</reference>
<evidence type="ECO:0000256" key="7">
    <source>
        <dbReference type="PIRSR" id="PIRSR000915-2"/>
    </source>
</evidence>
<dbReference type="EC" id="3.1.3.-" evidence="5"/>
<dbReference type="Pfam" id="PF13242">
    <property type="entry name" value="Hydrolase_like"/>
    <property type="match status" value="1"/>
</dbReference>
<dbReference type="GO" id="GO:0016791">
    <property type="term" value="F:phosphatase activity"/>
    <property type="evidence" value="ECO:0007669"/>
    <property type="project" value="TreeGrafter"/>
</dbReference>
<dbReference type="InterPro" id="IPR006439">
    <property type="entry name" value="HAD-SF_hydro_IA"/>
</dbReference>
<comment type="function">
    <text evidence="5">Catalyzes the dephosphorylation of 2-6 carbon acid sugars in vitro.</text>
</comment>
<dbReference type="SFLD" id="SFLDS00003">
    <property type="entry name" value="Haloacid_Dehalogenase"/>
    <property type="match status" value="1"/>
</dbReference>
<dbReference type="PIRSF" id="PIRSF000915">
    <property type="entry name" value="PGP-type_phosphatase"/>
    <property type="match status" value="1"/>
</dbReference>
<evidence type="ECO:0000256" key="6">
    <source>
        <dbReference type="PIRSR" id="PIRSR000915-1"/>
    </source>
</evidence>
<dbReference type="GO" id="GO:0005737">
    <property type="term" value="C:cytoplasm"/>
    <property type="evidence" value="ECO:0007669"/>
    <property type="project" value="TreeGrafter"/>
</dbReference>
<feature type="binding site" evidence="8">
    <location>
        <position position="221"/>
    </location>
    <ligand>
        <name>Mg(2+)</name>
        <dbReference type="ChEBI" id="CHEBI:18420"/>
    </ligand>
</feature>
<dbReference type="PANTHER" id="PTHR19288:SF46">
    <property type="entry name" value="HALOACID DEHALOGENASE-LIKE HYDROLASE DOMAIN-CONTAINING PROTEIN 2"/>
    <property type="match status" value="1"/>
</dbReference>
<accession>A0A0R1VX09</accession>
<dbReference type="SUPFAM" id="SSF56784">
    <property type="entry name" value="HAD-like"/>
    <property type="match status" value="1"/>
</dbReference>
<feature type="binding site" evidence="7">
    <location>
        <position position="196"/>
    </location>
    <ligand>
        <name>substrate</name>
    </ligand>
</feature>
<keyword evidence="2 5" id="KW-0479">Metal-binding</keyword>
<keyword evidence="3 9" id="KW-0378">Hydrolase</keyword>
<dbReference type="PATRIC" id="fig|1423743.5.peg.2260"/>
<dbReference type="InterPro" id="IPR036412">
    <property type="entry name" value="HAD-like_sf"/>
</dbReference>
<feature type="binding site" evidence="8">
    <location>
        <position position="22"/>
    </location>
    <ligand>
        <name>Mg(2+)</name>
        <dbReference type="ChEBI" id="CHEBI:18420"/>
    </ligand>
</feature>
<dbReference type="Gene3D" id="3.40.50.1000">
    <property type="entry name" value="HAD superfamily/HAD-like"/>
    <property type="match status" value="2"/>
</dbReference>
<comment type="similarity">
    <text evidence="1 5">Belongs to the HAD-like hydrolase superfamily. NagD family.</text>
</comment>
<keyword evidence="4 5" id="KW-0460">Magnesium</keyword>
<dbReference type="InterPro" id="IPR006354">
    <property type="entry name" value="HAD-SF_hydro_IIA_hyp1"/>
</dbReference>
<dbReference type="AlphaFoldDB" id="A0A0R1VX09"/>
<evidence type="ECO:0000313" key="10">
    <source>
        <dbReference type="Proteomes" id="UP000051966"/>
    </source>
</evidence>
<dbReference type="GO" id="GO:0046872">
    <property type="term" value="F:metal ion binding"/>
    <property type="evidence" value="ECO:0007669"/>
    <property type="project" value="UniProtKB-KW"/>
</dbReference>
<dbReference type="EMBL" id="AZFY01000034">
    <property type="protein sequence ID" value="KRM10018.1"/>
    <property type="molecule type" value="Genomic_DNA"/>
</dbReference>
<evidence type="ECO:0000313" key="9">
    <source>
        <dbReference type="EMBL" id="KRM10018.1"/>
    </source>
</evidence>
<dbReference type="Proteomes" id="UP000051966">
    <property type="component" value="Unassembled WGS sequence"/>
</dbReference>
<protein>
    <recommendedName>
        <fullName evidence="5">Acid sugar phosphatase</fullName>
        <ecNumber evidence="5">3.1.3.-</ecNumber>
    </recommendedName>
</protein>
<name>A0A0R1VX09_9LACO</name>
<dbReference type="FunFam" id="3.40.50.1000:FF:000053">
    <property type="entry name" value="TIGR01457 family HAD hydrolase"/>
    <property type="match status" value="1"/>
</dbReference>
<organism evidence="9 10">
    <name type="scientific">Lentilactobacillus farraginis DSM 18382 = JCM 14108</name>
    <dbReference type="NCBI Taxonomy" id="1423743"/>
    <lineage>
        <taxon>Bacteria</taxon>
        <taxon>Bacillati</taxon>
        <taxon>Bacillota</taxon>
        <taxon>Bacilli</taxon>
        <taxon>Lactobacillales</taxon>
        <taxon>Lactobacillaceae</taxon>
        <taxon>Lentilactobacillus</taxon>
    </lineage>
</organism>
<feature type="active site" description="Nucleophile" evidence="6">
    <location>
        <position position="22"/>
    </location>
</feature>
<gene>
    <name evidence="9" type="ORF">FD41_GL002200</name>
</gene>
<dbReference type="PANTHER" id="PTHR19288">
    <property type="entry name" value="4-NITROPHENYLPHOSPHATASE-RELATED"/>
    <property type="match status" value="1"/>
</dbReference>
<dbReference type="SFLD" id="SFLDG01139">
    <property type="entry name" value="C2.A:_Pyridoxal_Phosphate_Phos"/>
    <property type="match status" value="1"/>
</dbReference>
<dbReference type="NCBIfam" id="TIGR01460">
    <property type="entry name" value="HAD-SF-IIA"/>
    <property type="match status" value="1"/>
</dbReference>
<evidence type="ECO:0000256" key="8">
    <source>
        <dbReference type="PIRSR" id="PIRSR000915-3"/>
    </source>
</evidence>
<dbReference type="InterPro" id="IPR023214">
    <property type="entry name" value="HAD_sf"/>
</dbReference>
<feature type="binding site" evidence="8">
    <location>
        <position position="24"/>
    </location>
    <ligand>
        <name>Mg(2+)</name>
        <dbReference type="ChEBI" id="CHEBI:18420"/>
    </ligand>
</feature>
<evidence type="ECO:0000256" key="1">
    <source>
        <dbReference type="ARBA" id="ARBA00006696"/>
    </source>
</evidence>
<proteinExistence type="inferred from homology"/>